<dbReference type="SMART" id="SM00382">
    <property type="entry name" value="AAA"/>
    <property type="match status" value="2"/>
</dbReference>
<dbReference type="GO" id="GO:0016887">
    <property type="term" value="F:ATP hydrolysis activity"/>
    <property type="evidence" value="ECO:0007669"/>
    <property type="project" value="InterPro"/>
</dbReference>
<keyword evidence="1" id="KW-0547">Nucleotide-binding</keyword>
<evidence type="ECO:0000256" key="3">
    <source>
        <dbReference type="SAM" id="MobiDB-lite"/>
    </source>
</evidence>
<dbReference type="PROSITE" id="PS50893">
    <property type="entry name" value="ABC_TRANSPORTER_2"/>
    <property type="match status" value="1"/>
</dbReference>
<dbReference type="PANTHER" id="PTHR42855">
    <property type="entry name" value="ABC TRANSPORTER ATP-BINDING SUBUNIT"/>
    <property type="match status" value="1"/>
</dbReference>
<accession>A0A0A5GAH4</accession>
<dbReference type="OrthoDB" id="9760950at2"/>
<name>A0A0A5GAH4_9BACI</name>
<dbReference type="SUPFAM" id="SSF52540">
    <property type="entry name" value="P-loop containing nucleoside triphosphate hydrolases"/>
    <property type="match status" value="2"/>
</dbReference>
<dbReference type="Pfam" id="PF00005">
    <property type="entry name" value="ABC_tran"/>
    <property type="match status" value="2"/>
</dbReference>
<dbReference type="eggNOG" id="COG0488">
    <property type="taxonomic scope" value="Bacteria"/>
</dbReference>
<dbReference type="GO" id="GO:0005524">
    <property type="term" value="F:ATP binding"/>
    <property type="evidence" value="ECO:0007669"/>
    <property type="project" value="UniProtKB-KW"/>
</dbReference>
<dbReference type="Gene3D" id="3.40.50.300">
    <property type="entry name" value="P-loop containing nucleotide triphosphate hydrolases"/>
    <property type="match status" value="3"/>
</dbReference>
<reference evidence="5 6" key="1">
    <citation type="submission" date="2013-08" db="EMBL/GenBank/DDBJ databases">
        <authorList>
            <person name="Huang J."/>
            <person name="Wang G."/>
        </authorList>
    </citation>
    <scope>NUCLEOTIDE SEQUENCE [LARGE SCALE GENOMIC DNA]</scope>
    <source>
        <strain evidence="5 6">JSM 072002</strain>
    </source>
</reference>
<feature type="domain" description="ABC transporter" evidence="4">
    <location>
        <begin position="263"/>
        <end position="477"/>
    </location>
</feature>
<dbReference type="Proteomes" id="UP000030401">
    <property type="component" value="Unassembled WGS sequence"/>
</dbReference>
<dbReference type="InterPro" id="IPR051309">
    <property type="entry name" value="ABCF_ATPase"/>
</dbReference>
<proteinExistence type="predicted"/>
<evidence type="ECO:0000313" key="6">
    <source>
        <dbReference type="Proteomes" id="UP000030401"/>
    </source>
</evidence>
<dbReference type="InterPro" id="IPR003593">
    <property type="entry name" value="AAA+_ATPase"/>
</dbReference>
<protein>
    <submittedName>
        <fullName evidence="5">ABC transporter ATP-binding protein</fullName>
    </submittedName>
</protein>
<sequence length="525" mass="60279">MRYMLGKDIYYSIGERTLLDIKHLSIHQGDRIGLVGKNGQGKSLLLQYLLGQVEKGASISWYGSVQYFEQLDGETGHVSGGEYTLQRLGKLFEQEADVLLLDEPTNHLDWDRIEQLEQKLQQHKGAIILASHDRKMLDSVCTSIWELSHGKLTTYKGNYSDYEKAKALEIQHQYDAYESYVKEEKRLTERMLQKEQQAKGMKKAPSRMGNSEWQLHKGKASEKKQKVEGVTKAMQERINRLEKVDKPFEWDKMKMSYSSIKPIHRKHIAIAKQLTKVIDGRTLYTIDQLEWKTGSKTALIGNNASGKTTLLNQLMTDTQQVDITKQAVIGYFDQTLATLPEEKTILHYVQNKSSLPQHIIRTLLGRLRFPEDDVHKRIGVLSGGERVKVALATLLAREYNVLILDEPTNHLDVEAITALEQLINEYPGTVLLVTHDRRFIEHTADHLWMLKNGTLTTFEGTLHQYDQSKRQRNTPTETTETQMALETKLTELISRLSIADPKDNLQQIEQQYQETLNKLNALRNP</sequence>
<keyword evidence="6" id="KW-1185">Reference proteome</keyword>
<dbReference type="InterPro" id="IPR027417">
    <property type="entry name" value="P-loop_NTPase"/>
</dbReference>
<organism evidence="5 6">
    <name type="scientific">Pontibacillus litoralis JSM 072002</name>
    <dbReference type="NCBI Taxonomy" id="1385512"/>
    <lineage>
        <taxon>Bacteria</taxon>
        <taxon>Bacillati</taxon>
        <taxon>Bacillota</taxon>
        <taxon>Bacilli</taxon>
        <taxon>Bacillales</taxon>
        <taxon>Bacillaceae</taxon>
        <taxon>Pontibacillus</taxon>
    </lineage>
</organism>
<dbReference type="PANTHER" id="PTHR42855:SF1">
    <property type="entry name" value="ABC TRANSPORTER DOMAIN-CONTAINING PROTEIN"/>
    <property type="match status" value="1"/>
</dbReference>
<dbReference type="InterPro" id="IPR017871">
    <property type="entry name" value="ABC_transporter-like_CS"/>
</dbReference>
<dbReference type="InterPro" id="IPR032781">
    <property type="entry name" value="ABC_tran_Xtn"/>
</dbReference>
<dbReference type="STRING" id="1385512.N784_10210"/>
<dbReference type="RefSeq" id="WP_036832371.1">
    <property type="nucleotide sequence ID" value="NZ_AVPG01000003.1"/>
</dbReference>
<evidence type="ECO:0000256" key="1">
    <source>
        <dbReference type="ARBA" id="ARBA00022741"/>
    </source>
</evidence>
<dbReference type="InterPro" id="IPR003439">
    <property type="entry name" value="ABC_transporter-like_ATP-bd"/>
</dbReference>
<feature type="compositionally biased region" description="Basic and acidic residues" evidence="3">
    <location>
        <begin position="219"/>
        <end position="229"/>
    </location>
</feature>
<keyword evidence="2 5" id="KW-0067">ATP-binding</keyword>
<evidence type="ECO:0000259" key="4">
    <source>
        <dbReference type="PROSITE" id="PS50893"/>
    </source>
</evidence>
<evidence type="ECO:0000313" key="5">
    <source>
        <dbReference type="EMBL" id="KGX88110.1"/>
    </source>
</evidence>
<evidence type="ECO:0000256" key="2">
    <source>
        <dbReference type="ARBA" id="ARBA00022840"/>
    </source>
</evidence>
<comment type="caution">
    <text evidence="5">The sequence shown here is derived from an EMBL/GenBank/DDBJ whole genome shotgun (WGS) entry which is preliminary data.</text>
</comment>
<dbReference type="AlphaFoldDB" id="A0A0A5GAH4"/>
<feature type="region of interest" description="Disordered" evidence="3">
    <location>
        <begin position="197"/>
        <end position="229"/>
    </location>
</feature>
<gene>
    <name evidence="5" type="ORF">N784_10210</name>
</gene>
<dbReference type="NCBIfam" id="NF000355">
    <property type="entry name" value="ribo_prot_ABC_F"/>
    <property type="match status" value="1"/>
</dbReference>
<dbReference type="CDD" id="cd03221">
    <property type="entry name" value="ABCF_EF-3"/>
    <property type="match status" value="2"/>
</dbReference>
<dbReference type="PROSITE" id="PS00211">
    <property type="entry name" value="ABC_TRANSPORTER_1"/>
    <property type="match status" value="1"/>
</dbReference>
<dbReference type="Pfam" id="PF12848">
    <property type="entry name" value="ABC_tran_Xtn"/>
    <property type="match status" value="1"/>
</dbReference>
<dbReference type="EMBL" id="AVPG01000003">
    <property type="protein sequence ID" value="KGX88110.1"/>
    <property type="molecule type" value="Genomic_DNA"/>
</dbReference>